<dbReference type="Proteomes" id="UP001501495">
    <property type="component" value="Unassembled WGS sequence"/>
</dbReference>
<evidence type="ECO:0008006" key="4">
    <source>
        <dbReference type="Google" id="ProtNLM"/>
    </source>
</evidence>
<name>A0ABP7XEA0_9ACTN</name>
<keyword evidence="1" id="KW-0472">Membrane</keyword>
<organism evidence="2 3">
    <name type="scientific">Nocardioides fonticola</name>
    <dbReference type="NCBI Taxonomy" id="450363"/>
    <lineage>
        <taxon>Bacteria</taxon>
        <taxon>Bacillati</taxon>
        <taxon>Actinomycetota</taxon>
        <taxon>Actinomycetes</taxon>
        <taxon>Propionibacteriales</taxon>
        <taxon>Nocardioidaceae</taxon>
        <taxon>Nocardioides</taxon>
    </lineage>
</organism>
<evidence type="ECO:0000256" key="1">
    <source>
        <dbReference type="SAM" id="Phobius"/>
    </source>
</evidence>
<sequence length="126" mass="13165">MSVDERTPTGLTSRRGIAIAAAATAALLIAGFVGWDLRSETLAHTERPERCVSTPAQIGCELPDGAMVGVPLETSWIDADGGLHSGDRPACLPASGWDSSMPVELTWVPVDVEGAPERVVVRVVCG</sequence>
<dbReference type="RefSeq" id="WP_344732226.1">
    <property type="nucleotide sequence ID" value="NZ_BAAAZH010000009.1"/>
</dbReference>
<evidence type="ECO:0000313" key="2">
    <source>
        <dbReference type="EMBL" id="GAA4113484.1"/>
    </source>
</evidence>
<dbReference type="EMBL" id="BAAAZH010000009">
    <property type="protein sequence ID" value="GAA4113484.1"/>
    <property type="molecule type" value="Genomic_DNA"/>
</dbReference>
<keyword evidence="1" id="KW-1133">Transmembrane helix</keyword>
<gene>
    <name evidence="2" type="ORF">GCM10022215_10700</name>
</gene>
<reference evidence="3" key="1">
    <citation type="journal article" date="2019" name="Int. J. Syst. Evol. Microbiol.">
        <title>The Global Catalogue of Microorganisms (GCM) 10K type strain sequencing project: providing services to taxonomists for standard genome sequencing and annotation.</title>
        <authorList>
            <consortium name="The Broad Institute Genomics Platform"/>
            <consortium name="The Broad Institute Genome Sequencing Center for Infectious Disease"/>
            <person name="Wu L."/>
            <person name="Ma J."/>
        </authorList>
    </citation>
    <scope>NUCLEOTIDE SEQUENCE [LARGE SCALE GENOMIC DNA]</scope>
    <source>
        <strain evidence="3">JCM 16703</strain>
    </source>
</reference>
<accession>A0ABP7XEA0</accession>
<feature type="transmembrane region" description="Helical" evidence="1">
    <location>
        <begin position="16"/>
        <end position="37"/>
    </location>
</feature>
<keyword evidence="3" id="KW-1185">Reference proteome</keyword>
<proteinExistence type="predicted"/>
<evidence type="ECO:0000313" key="3">
    <source>
        <dbReference type="Proteomes" id="UP001501495"/>
    </source>
</evidence>
<protein>
    <recommendedName>
        <fullName evidence="4">Secreted protein</fullName>
    </recommendedName>
</protein>
<keyword evidence="1" id="KW-0812">Transmembrane</keyword>
<comment type="caution">
    <text evidence="2">The sequence shown here is derived from an EMBL/GenBank/DDBJ whole genome shotgun (WGS) entry which is preliminary data.</text>
</comment>